<accession>A0ACB9HIF7</accession>
<dbReference type="Proteomes" id="UP001056120">
    <property type="component" value="Linkage Group LG12"/>
</dbReference>
<gene>
    <name evidence="1" type="ORF">L1987_37668</name>
</gene>
<sequence>MRYLFWFTFAHTITVETLQKTAKPNCPTQCGNITVPYPFGNGTDCSLDDSFNLICNTSTEPPKLFLGGGNIDIYNISDSDLRIFNIVSNQCYNQSVRPAHGITSWITLQKHIGFTFSTKNKLTVISCDDYALITGTYGADISSGCFGICLKELDVANGECSGIG</sequence>
<dbReference type="EMBL" id="CM042029">
    <property type="protein sequence ID" value="KAI3795025.1"/>
    <property type="molecule type" value="Genomic_DNA"/>
</dbReference>
<protein>
    <submittedName>
        <fullName evidence="1">Uncharacterized protein</fullName>
    </submittedName>
</protein>
<comment type="caution">
    <text evidence="1">The sequence shown here is derived from an EMBL/GenBank/DDBJ whole genome shotgun (WGS) entry which is preliminary data.</text>
</comment>
<evidence type="ECO:0000313" key="2">
    <source>
        <dbReference type="Proteomes" id="UP001056120"/>
    </source>
</evidence>
<name>A0ACB9HIF7_9ASTR</name>
<organism evidence="1 2">
    <name type="scientific">Smallanthus sonchifolius</name>
    <dbReference type="NCBI Taxonomy" id="185202"/>
    <lineage>
        <taxon>Eukaryota</taxon>
        <taxon>Viridiplantae</taxon>
        <taxon>Streptophyta</taxon>
        <taxon>Embryophyta</taxon>
        <taxon>Tracheophyta</taxon>
        <taxon>Spermatophyta</taxon>
        <taxon>Magnoliopsida</taxon>
        <taxon>eudicotyledons</taxon>
        <taxon>Gunneridae</taxon>
        <taxon>Pentapetalae</taxon>
        <taxon>asterids</taxon>
        <taxon>campanulids</taxon>
        <taxon>Asterales</taxon>
        <taxon>Asteraceae</taxon>
        <taxon>Asteroideae</taxon>
        <taxon>Heliantheae alliance</taxon>
        <taxon>Millerieae</taxon>
        <taxon>Smallanthus</taxon>
    </lineage>
</organism>
<reference evidence="2" key="1">
    <citation type="journal article" date="2022" name="Mol. Ecol. Resour.">
        <title>The genomes of chicory, endive, great burdock and yacon provide insights into Asteraceae palaeo-polyploidization history and plant inulin production.</title>
        <authorList>
            <person name="Fan W."/>
            <person name="Wang S."/>
            <person name="Wang H."/>
            <person name="Wang A."/>
            <person name="Jiang F."/>
            <person name="Liu H."/>
            <person name="Zhao H."/>
            <person name="Xu D."/>
            <person name="Zhang Y."/>
        </authorList>
    </citation>
    <scope>NUCLEOTIDE SEQUENCE [LARGE SCALE GENOMIC DNA]</scope>
    <source>
        <strain evidence="2">cv. Yunnan</strain>
    </source>
</reference>
<keyword evidence="2" id="KW-1185">Reference proteome</keyword>
<evidence type="ECO:0000313" key="1">
    <source>
        <dbReference type="EMBL" id="KAI3795025.1"/>
    </source>
</evidence>
<proteinExistence type="predicted"/>
<reference evidence="1 2" key="2">
    <citation type="journal article" date="2022" name="Mol. Ecol. Resour.">
        <title>The genomes of chicory, endive, great burdock and yacon provide insights into Asteraceae paleo-polyploidization history and plant inulin production.</title>
        <authorList>
            <person name="Fan W."/>
            <person name="Wang S."/>
            <person name="Wang H."/>
            <person name="Wang A."/>
            <person name="Jiang F."/>
            <person name="Liu H."/>
            <person name="Zhao H."/>
            <person name="Xu D."/>
            <person name="Zhang Y."/>
        </authorList>
    </citation>
    <scope>NUCLEOTIDE SEQUENCE [LARGE SCALE GENOMIC DNA]</scope>
    <source>
        <strain evidence="2">cv. Yunnan</strain>
        <tissue evidence="1">Leaves</tissue>
    </source>
</reference>